<dbReference type="GO" id="GO:0008837">
    <property type="term" value="F:diaminopimelate epimerase activity"/>
    <property type="evidence" value="ECO:0007669"/>
    <property type="project" value="UniProtKB-UniRule"/>
</dbReference>
<proteinExistence type="inferred from homology"/>
<evidence type="ECO:0000313" key="11">
    <source>
        <dbReference type="Proteomes" id="UP000292927"/>
    </source>
</evidence>
<dbReference type="PROSITE" id="PS01326">
    <property type="entry name" value="DAP_EPIMERASE"/>
    <property type="match status" value="1"/>
</dbReference>
<evidence type="ECO:0000313" key="10">
    <source>
        <dbReference type="EMBL" id="RZT02582.1"/>
    </source>
</evidence>
<comment type="function">
    <text evidence="8">Catalyzes the stereoinversion of LL-2,6-diaminopimelate (L,L-DAP) to meso-diaminopimelate (meso-DAP), a precursor of L-lysine and an essential component of the bacterial peptidoglycan.</text>
</comment>
<reference evidence="10 11" key="1">
    <citation type="submission" date="2019-02" db="EMBL/GenBank/DDBJ databases">
        <title>Genomic Encyclopedia of Type Strains, Phase IV (KMG-IV): sequencing the most valuable type-strain genomes for metagenomic binning, comparative biology and taxonomic classification.</title>
        <authorList>
            <person name="Goeker M."/>
        </authorList>
    </citation>
    <scope>NUCLEOTIDE SEQUENCE [LARGE SCALE GENOMIC DNA]</scope>
    <source>
        <strain evidence="10 11">DSM 29486</strain>
    </source>
</reference>
<feature type="binding site" evidence="8">
    <location>
        <position position="155"/>
    </location>
    <ligand>
        <name>substrate</name>
    </ligand>
</feature>
<feature type="site" description="Could be important to modulate the pK values of the two catalytic cysteine residues" evidence="8">
    <location>
        <position position="206"/>
    </location>
</feature>
<evidence type="ECO:0000256" key="4">
    <source>
        <dbReference type="ARBA" id="ARBA00022605"/>
    </source>
</evidence>
<evidence type="ECO:0000256" key="5">
    <source>
        <dbReference type="ARBA" id="ARBA00023154"/>
    </source>
</evidence>
<comment type="subcellular location">
    <subcellularLocation>
        <location evidence="8">Cytoplasm</location>
    </subcellularLocation>
</comment>
<evidence type="ECO:0000256" key="6">
    <source>
        <dbReference type="ARBA" id="ARBA00023235"/>
    </source>
</evidence>
<feature type="active site" description="Proton acceptor" evidence="8">
    <location>
        <position position="215"/>
    </location>
</feature>
<comment type="caution">
    <text evidence="8">Lacks conserved residue(s) required for the propagation of feature annotation.</text>
</comment>
<dbReference type="SUPFAM" id="SSF54506">
    <property type="entry name" value="Diaminopimelate epimerase-like"/>
    <property type="match status" value="2"/>
</dbReference>
<dbReference type="PANTHER" id="PTHR31689:SF0">
    <property type="entry name" value="DIAMINOPIMELATE EPIMERASE"/>
    <property type="match status" value="1"/>
</dbReference>
<dbReference type="OrthoDB" id="9805408at2"/>
<dbReference type="UniPathway" id="UPA00034">
    <property type="reaction ID" value="UER00025"/>
</dbReference>
<keyword evidence="11" id="KW-1185">Reference proteome</keyword>
<evidence type="ECO:0000256" key="2">
    <source>
        <dbReference type="ARBA" id="ARBA00010219"/>
    </source>
</evidence>
<organism evidence="10 11">
    <name type="scientific">Cuneatibacter caecimuris</name>
    <dbReference type="NCBI Taxonomy" id="1796618"/>
    <lineage>
        <taxon>Bacteria</taxon>
        <taxon>Bacillati</taxon>
        <taxon>Bacillota</taxon>
        <taxon>Clostridia</taxon>
        <taxon>Lachnospirales</taxon>
        <taxon>Lachnospiraceae</taxon>
        <taxon>Cuneatibacter</taxon>
    </lineage>
</organism>
<gene>
    <name evidence="8" type="primary">dapF</name>
    <name evidence="10" type="ORF">EV209_0703</name>
</gene>
<accession>A0A4Q7PNQ4</accession>
<dbReference type="Gene3D" id="3.10.310.10">
    <property type="entry name" value="Diaminopimelate Epimerase, Chain A, domain 1"/>
    <property type="match status" value="2"/>
</dbReference>
<feature type="site" description="Could be important to modulate the pK values of the two catalytic cysteine residues" evidence="8">
    <location>
        <position position="157"/>
    </location>
</feature>
<dbReference type="InterPro" id="IPR018510">
    <property type="entry name" value="DAP_epimerase_AS"/>
</dbReference>
<comment type="subunit">
    <text evidence="8">Homodimer.</text>
</comment>
<dbReference type="RefSeq" id="WP_130433077.1">
    <property type="nucleotide sequence ID" value="NZ_SGXF01000001.1"/>
</dbReference>
<dbReference type="PANTHER" id="PTHR31689">
    <property type="entry name" value="DIAMINOPIMELATE EPIMERASE, CHLOROPLASTIC"/>
    <property type="match status" value="1"/>
</dbReference>
<feature type="binding site" evidence="8">
    <location>
        <begin position="216"/>
        <end position="217"/>
    </location>
    <ligand>
        <name>substrate</name>
    </ligand>
</feature>
<dbReference type="InterPro" id="IPR001653">
    <property type="entry name" value="DAP_epimerase_DapF"/>
</dbReference>
<evidence type="ECO:0000256" key="8">
    <source>
        <dbReference type="HAMAP-Rule" id="MF_00197"/>
    </source>
</evidence>
<feature type="active site" evidence="9">
    <location>
        <position position="71"/>
    </location>
</feature>
<evidence type="ECO:0000256" key="3">
    <source>
        <dbReference type="ARBA" id="ARBA00013080"/>
    </source>
</evidence>
<dbReference type="NCBIfam" id="TIGR00652">
    <property type="entry name" value="DapF"/>
    <property type="match status" value="1"/>
</dbReference>
<feature type="binding site" evidence="8">
    <location>
        <begin position="206"/>
        <end position="207"/>
    </location>
    <ligand>
        <name>substrate</name>
    </ligand>
</feature>
<comment type="pathway">
    <text evidence="1 8">Amino-acid biosynthesis; L-lysine biosynthesis via DAP pathway; DL-2,6-diaminopimelate from LL-2,6-diaminopimelate: step 1/1.</text>
</comment>
<comment type="caution">
    <text evidence="10">The sequence shown here is derived from an EMBL/GenBank/DDBJ whole genome shotgun (WGS) entry which is preliminary data.</text>
</comment>
<keyword evidence="5 8" id="KW-0457">Lysine biosynthesis</keyword>
<comment type="catalytic activity">
    <reaction evidence="7 8">
        <text>(2S,6S)-2,6-diaminopimelate = meso-2,6-diaminopimelate</text>
        <dbReference type="Rhea" id="RHEA:15393"/>
        <dbReference type="ChEBI" id="CHEBI:57609"/>
        <dbReference type="ChEBI" id="CHEBI:57791"/>
        <dbReference type="EC" id="5.1.1.7"/>
    </reaction>
</comment>
<keyword evidence="8" id="KW-0963">Cytoplasm</keyword>
<dbReference type="Pfam" id="PF01678">
    <property type="entry name" value="DAP_epimerase"/>
    <property type="match status" value="2"/>
</dbReference>
<feature type="binding site" evidence="8">
    <location>
        <position position="188"/>
    </location>
    <ligand>
        <name>substrate</name>
    </ligand>
</feature>
<comment type="similarity">
    <text evidence="2 8">Belongs to the diaminopimelate epimerase family.</text>
</comment>
<evidence type="ECO:0000256" key="1">
    <source>
        <dbReference type="ARBA" id="ARBA00005196"/>
    </source>
</evidence>
<feature type="active site" description="Proton donor" evidence="8">
    <location>
        <position position="71"/>
    </location>
</feature>
<feature type="binding site" evidence="8">
    <location>
        <begin position="72"/>
        <end position="73"/>
    </location>
    <ligand>
        <name>substrate</name>
    </ligand>
</feature>
<feature type="binding site" evidence="8">
    <location>
        <position position="62"/>
    </location>
    <ligand>
        <name>substrate</name>
    </ligand>
</feature>
<name>A0A4Q7PNQ4_9FIRM</name>
<evidence type="ECO:0000256" key="7">
    <source>
        <dbReference type="ARBA" id="ARBA00051712"/>
    </source>
</evidence>
<evidence type="ECO:0000256" key="9">
    <source>
        <dbReference type="PROSITE-ProRule" id="PRU10125"/>
    </source>
</evidence>
<keyword evidence="6 8" id="KW-0413">Isomerase</keyword>
<sequence length="272" mass="29544">MKFAKMQGTGNDFICVDCFREKIVHPHSLARRLCDRHFGIGADGLLLLLPSAAADCRMELYNRDGSAAGMCGNGLRCAGAYLNAHLLPQRQEMIIETRAGLKRLWKKEGGYRVDMEAPRLEAHALPVLSERGLVIEEAFSVEGKTVTLTCVSMGNPHAVCFVEKTEEAELELLGRALEHHHRFPEGVNTEFVEIVDEEHLKVRVWERGCGETMACGTGACAAVVAGALTGRCGRSASVRLPGGTLTVEWEQGGPVFLEGPAEEVFSGEIPAV</sequence>
<dbReference type="HAMAP" id="MF_00197">
    <property type="entry name" value="DAP_epimerase"/>
    <property type="match status" value="1"/>
</dbReference>
<dbReference type="Proteomes" id="UP000292927">
    <property type="component" value="Unassembled WGS sequence"/>
</dbReference>
<protein>
    <recommendedName>
        <fullName evidence="3 8">Diaminopimelate epimerase</fullName>
        <shortName evidence="8">DAP epimerase</shortName>
        <ecNumber evidence="3 8">5.1.1.7</ecNumber>
    </recommendedName>
    <alternativeName>
        <fullName evidence="8">PLP-independent amino acid racemase</fullName>
    </alternativeName>
</protein>
<dbReference type="GO" id="GO:0009089">
    <property type="term" value="P:lysine biosynthetic process via diaminopimelate"/>
    <property type="evidence" value="ECO:0007669"/>
    <property type="project" value="UniProtKB-UniRule"/>
</dbReference>
<dbReference type="AlphaFoldDB" id="A0A4Q7PNQ4"/>
<dbReference type="EMBL" id="SGXF01000001">
    <property type="protein sequence ID" value="RZT02582.1"/>
    <property type="molecule type" value="Genomic_DNA"/>
</dbReference>
<dbReference type="GO" id="GO:0005829">
    <property type="term" value="C:cytosol"/>
    <property type="evidence" value="ECO:0007669"/>
    <property type="project" value="TreeGrafter"/>
</dbReference>
<keyword evidence="4 8" id="KW-0028">Amino-acid biosynthesis</keyword>
<dbReference type="EC" id="5.1.1.7" evidence="3 8"/>
<feature type="binding site" evidence="8">
    <location>
        <position position="11"/>
    </location>
    <ligand>
        <name>substrate</name>
    </ligand>
</feature>